<comment type="caution">
    <text evidence="1">The sequence shown here is derived from an EMBL/GenBank/DDBJ whole genome shotgun (WGS) entry which is preliminary data.</text>
</comment>
<dbReference type="Proteomes" id="UP000625316">
    <property type="component" value="Unassembled WGS sequence"/>
</dbReference>
<accession>A0A928VPA5</accession>
<organism evidence="1 2">
    <name type="scientific">Romeriopsis navalis LEGE 11480</name>
    <dbReference type="NCBI Taxonomy" id="2777977"/>
    <lineage>
        <taxon>Bacteria</taxon>
        <taxon>Bacillati</taxon>
        <taxon>Cyanobacteriota</taxon>
        <taxon>Cyanophyceae</taxon>
        <taxon>Leptolyngbyales</taxon>
        <taxon>Leptolyngbyaceae</taxon>
        <taxon>Romeriopsis</taxon>
        <taxon>Romeriopsis navalis</taxon>
    </lineage>
</organism>
<reference evidence="1" key="1">
    <citation type="submission" date="2020-10" db="EMBL/GenBank/DDBJ databases">
        <authorList>
            <person name="Castelo-Branco R."/>
            <person name="Eusebio N."/>
            <person name="Adriana R."/>
            <person name="Vieira A."/>
            <person name="Brugerolle De Fraissinette N."/>
            <person name="Rezende De Castro R."/>
            <person name="Schneider M.P."/>
            <person name="Vasconcelos V."/>
            <person name="Leao P.N."/>
        </authorList>
    </citation>
    <scope>NUCLEOTIDE SEQUENCE</scope>
    <source>
        <strain evidence="1">LEGE 11480</strain>
    </source>
</reference>
<proteinExistence type="predicted"/>
<gene>
    <name evidence="1" type="ORF">IQ266_19775</name>
</gene>
<dbReference type="EMBL" id="JADEXQ010000083">
    <property type="protein sequence ID" value="MBE9031980.1"/>
    <property type="molecule type" value="Genomic_DNA"/>
</dbReference>
<evidence type="ECO:0000313" key="2">
    <source>
        <dbReference type="Proteomes" id="UP000625316"/>
    </source>
</evidence>
<keyword evidence="2" id="KW-1185">Reference proteome</keyword>
<evidence type="ECO:0000313" key="1">
    <source>
        <dbReference type="EMBL" id="MBE9031980.1"/>
    </source>
</evidence>
<name>A0A928VPA5_9CYAN</name>
<sequence length="498" mass="57749">MNEPYNFDLKNVKSSLDFLNRMILSKSDKTPGGFRAFIEYMQSHPERLEEVFEPFFKRLSIYQNKRYGIPKAIDILVEIAGRTTYEIDGKEDVFKFTTSDVNKALGFHVPFSDLAKLGRGDEASRHVEELRSSKLGYAYESIGFLFSATFVRNRSQYPRQLPLGAFLDYVVFDAKDGENLIEEFYRDFSAHKNCDLYEIVNKIVEVAGKAQLSSSSAAPLDYLTQLNIFIDLGLMKYKKSDEEQQLKHFKATFGTFTVYITERKLPEKNDGGFAHFLRFVNINSRTSTYTWVHKRLASRIFGDFPKENYLCHGIGFFEILKNITYVARTITYTSEEGVSTFFNFSVQDVIYALYGKEYRIQLPPHEKPSYIYQSLDFLIWLIRLNAEVDHAPQGSLWSFFEYLRKPDNKATLFRFWMEFIDPMPNSIGGTIFNKYGYNRLVVMFDVMLPRLALEDEWSGETFQKEVVGLAKLLGGYPLKIFPYRGAKKENQAVGMVWS</sequence>
<protein>
    <submittedName>
        <fullName evidence="1">Uncharacterized protein</fullName>
    </submittedName>
</protein>
<dbReference type="RefSeq" id="WP_264326805.1">
    <property type="nucleotide sequence ID" value="NZ_JADEXQ010000083.1"/>
</dbReference>
<dbReference type="AlphaFoldDB" id="A0A928VPA5"/>